<evidence type="ECO:0000313" key="6">
    <source>
        <dbReference type="EMBL" id="QFU76169.1"/>
    </source>
</evidence>
<gene>
    <name evidence="6" type="ORF">EY643_11125</name>
</gene>
<dbReference type="KEGG" id="halc:EY643_11125"/>
<dbReference type="PANTHER" id="PTHR30055">
    <property type="entry name" value="HTH-TYPE TRANSCRIPTIONAL REGULATOR RUTR"/>
    <property type="match status" value="1"/>
</dbReference>
<dbReference type="InterPro" id="IPR050109">
    <property type="entry name" value="HTH-type_TetR-like_transc_reg"/>
</dbReference>
<dbReference type="SUPFAM" id="SSF48498">
    <property type="entry name" value="Tetracyclin repressor-like, C-terminal domain"/>
    <property type="match status" value="1"/>
</dbReference>
<dbReference type="PANTHER" id="PTHR30055:SF234">
    <property type="entry name" value="HTH-TYPE TRANSCRIPTIONAL REGULATOR BETI"/>
    <property type="match status" value="1"/>
</dbReference>
<accession>A0A5P9NKP0</accession>
<name>A0A5P9NKP0_9GAMM</name>
<dbReference type="InterPro" id="IPR025996">
    <property type="entry name" value="MT1864/Rv1816-like_C"/>
</dbReference>
<dbReference type="Pfam" id="PF13305">
    <property type="entry name" value="TetR_C_33"/>
    <property type="match status" value="1"/>
</dbReference>
<dbReference type="GO" id="GO:0003700">
    <property type="term" value="F:DNA-binding transcription factor activity"/>
    <property type="evidence" value="ECO:0007669"/>
    <property type="project" value="TreeGrafter"/>
</dbReference>
<dbReference type="Pfam" id="PF00440">
    <property type="entry name" value="TetR_N"/>
    <property type="match status" value="1"/>
</dbReference>
<keyword evidence="3" id="KW-0804">Transcription</keyword>
<dbReference type="GO" id="GO:0000976">
    <property type="term" value="F:transcription cis-regulatory region binding"/>
    <property type="evidence" value="ECO:0007669"/>
    <property type="project" value="TreeGrafter"/>
</dbReference>
<evidence type="ECO:0000256" key="3">
    <source>
        <dbReference type="ARBA" id="ARBA00023163"/>
    </source>
</evidence>
<dbReference type="PRINTS" id="PR00455">
    <property type="entry name" value="HTHTETR"/>
</dbReference>
<dbReference type="InterPro" id="IPR036271">
    <property type="entry name" value="Tet_transcr_reg_TetR-rel_C_sf"/>
</dbReference>
<feature type="DNA-binding region" description="H-T-H motif" evidence="4">
    <location>
        <begin position="32"/>
        <end position="51"/>
    </location>
</feature>
<protein>
    <submittedName>
        <fullName evidence="6">TetR/AcrR family transcriptional regulator</fullName>
    </submittedName>
</protein>
<reference evidence="6 7" key="1">
    <citation type="submission" date="2019-02" db="EMBL/GenBank/DDBJ databases">
        <authorList>
            <person name="Li S.-H."/>
        </authorList>
    </citation>
    <scope>NUCLEOTIDE SEQUENCE [LARGE SCALE GENOMIC DNA]</scope>
    <source>
        <strain evidence="6 7">IMCC14385</strain>
    </source>
</reference>
<keyword evidence="2 4" id="KW-0238">DNA-binding</keyword>
<dbReference type="Gene3D" id="1.10.357.10">
    <property type="entry name" value="Tetracycline Repressor, domain 2"/>
    <property type="match status" value="1"/>
</dbReference>
<dbReference type="RefSeq" id="WP_152662274.1">
    <property type="nucleotide sequence ID" value="NZ_CP036422.1"/>
</dbReference>
<feature type="domain" description="HTH tetR-type" evidence="5">
    <location>
        <begin position="9"/>
        <end position="69"/>
    </location>
</feature>
<keyword evidence="7" id="KW-1185">Reference proteome</keyword>
<dbReference type="AlphaFoldDB" id="A0A5P9NKP0"/>
<dbReference type="EMBL" id="CP036422">
    <property type="protein sequence ID" value="QFU76169.1"/>
    <property type="molecule type" value="Genomic_DNA"/>
</dbReference>
<evidence type="ECO:0000259" key="5">
    <source>
        <dbReference type="PROSITE" id="PS50977"/>
    </source>
</evidence>
<dbReference type="InterPro" id="IPR009057">
    <property type="entry name" value="Homeodomain-like_sf"/>
</dbReference>
<evidence type="ECO:0000256" key="1">
    <source>
        <dbReference type="ARBA" id="ARBA00023015"/>
    </source>
</evidence>
<dbReference type="InterPro" id="IPR001647">
    <property type="entry name" value="HTH_TetR"/>
</dbReference>
<evidence type="ECO:0000256" key="2">
    <source>
        <dbReference type="ARBA" id="ARBA00023125"/>
    </source>
</evidence>
<dbReference type="OrthoDB" id="5293556at2"/>
<dbReference type="SUPFAM" id="SSF46689">
    <property type="entry name" value="Homeodomain-like"/>
    <property type="match status" value="1"/>
</dbReference>
<dbReference type="Proteomes" id="UP000326287">
    <property type="component" value="Chromosome"/>
</dbReference>
<sequence>MSQSNYHHGDLRNALILAAVELIEEKGSPDVAISEVAKRAGVSAAAPYRHFKDKEALLDAVSQLCFLGLGLQVIDVREKFEPGARECIISLGITYTRYVSERPAFYNMMWSEHSEKSEPLEETDGRRGFSNFADAVESWCIAKKLKRADPLDLAIKLWALAHGLAVLNINGQVDWFMPNADLEDMLVSSTNAFLDGVEKAG</sequence>
<evidence type="ECO:0000313" key="7">
    <source>
        <dbReference type="Proteomes" id="UP000326287"/>
    </source>
</evidence>
<keyword evidence="1" id="KW-0805">Transcription regulation</keyword>
<dbReference type="PROSITE" id="PS50977">
    <property type="entry name" value="HTH_TETR_2"/>
    <property type="match status" value="1"/>
</dbReference>
<proteinExistence type="predicted"/>
<organism evidence="6 7">
    <name type="scientific">Halioglobus maricola</name>
    <dbReference type="NCBI Taxonomy" id="2601894"/>
    <lineage>
        <taxon>Bacteria</taxon>
        <taxon>Pseudomonadati</taxon>
        <taxon>Pseudomonadota</taxon>
        <taxon>Gammaproteobacteria</taxon>
        <taxon>Cellvibrionales</taxon>
        <taxon>Halieaceae</taxon>
        <taxon>Halioglobus</taxon>
    </lineage>
</organism>
<evidence type="ECO:0000256" key="4">
    <source>
        <dbReference type="PROSITE-ProRule" id="PRU00335"/>
    </source>
</evidence>